<keyword evidence="4 10" id="KW-0808">Transferase</keyword>
<comment type="function">
    <text evidence="10">Cell wall formation. Catalyzes the transfer of a GlcNAc subunit on undecaprenyl-pyrophosphoryl-MurNAc-pentapeptide (lipid intermediate I) to form undecaprenyl-pyrophosphoryl-MurNAc-(pentapeptide)GlcNAc (lipid intermediate II).</text>
</comment>
<dbReference type="InterPro" id="IPR007235">
    <property type="entry name" value="Glyco_trans_28_C"/>
</dbReference>
<feature type="binding site" evidence="10">
    <location>
        <position position="200"/>
    </location>
    <ligand>
        <name>UDP-N-acetyl-alpha-D-glucosamine</name>
        <dbReference type="ChEBI" id="CHEBI:57705"/>
    </ligand>
</feature>
<dbReference type="OrthoDB" id="9808936at2"/>
<evidence type="ECO:0000259" key="12">
    <source>
        <dbReference type="Pfam" id="PF04101"/>
    </source>
</evidence>
<dbReference type="GO" id="GO:0005975">
    <property type="term" value="P:carbohydrate metabolic process"/>
    <property type="evidence" value="ECO:0007669"/>
    <property type="project" value="InterPro"/>
</dbReference>
<dbReference type="GO" id="GO:0071555">
    <property type="term" value="P:cell wall organization"/>
    <property type="evidence" value="ECO:0007669"/>
    <property type="project" value="UniProtKB-KW"/>
</dbReference>
<comment type="caution">
    <text evidence="10">Lacks conserved residue(s) required for the propagation of feature annotation.</text>
</comment>
<comment type="catalytic activity">
    <reaction evidence="10">
        <text>di-trans,octa-cis-undecaprenyl diphospho-N-acetyl-alpha-D-muramoyl-L-alanyl-D-glutamyl-meso-2,6-diaminopimeloyl-D-alanyl-D-alanine + UDP-N-acetyl-alpha-D-glucosamine = di-trans,octa-cis-undecaprenyl diphospho-[N-acetyl-alpha-D-glucosaminyl-(1-&gt;4)]-N-acetyl-alpha-D-muramoyl-L-alanyl-D-glutamyl-meso-2,6-diaminopimeloyl-D-alanyl-D-alanine + UDP + H(+)</text>
        <dbReference type="Rhea" id="RHEA:31227"/>
        <dbReference type="ChEBI" id="CHEBI:15378"/>
        <dbReference type="ChEBI" id="CHEBI:57705"/>
        <dbReference type="ChEBI" id="CHEBI:58223"/>
        <dbReference type="ChEBI" id="CHEBI:61387"/>
        <dbReference type="ChEBI" id="CHEBI:61388"/>
        <dbReference type="EC" id="2.4.1.227"/>
    </reaction>
</comment>
<feature type="binding site" evidence="10">
    <location>
        <position position="130"/>
    </location>
    <ligand>
        <name>UDP-N-acetyl-alpha-D-glucosamine</name>
        <dbReference type="ChEBI" id="CHEBI:57705"/>
    </ligand>
</feature>
<keyword evidence="8 10" id="KW-0131">Cell cycle</keyword>
<keyword evidence="10" id="KW-0997">Cell inner membrane</keyword>
<dbReference type="CDD" id="cd03785">
    <property type="entry name" value="GT28_MurG"/>
    <property type="match status" value="1"/>
</dbReference>
<dbReference type="Gene3D" id="3.40.50.2000">
    <property type="entry name" value="Glycogen Phosphorylase B"/>
    <property type="match status" value="2"/>
</dbReference>
<comment type="subcellular location">
    <subcellularLocation>
        <location evidence="10">Cell inner membrane</location>
        <topology evidence="10">Peripheral membrane protein</topology>
        <orientation evidence="10">Cytoplasmic side</orientation>
    </subcellularLocation>
</comment>
<evidence type="ECO:0000256" key="8">
    <source>
        <dbReference type="ARBA" id="ARBA00023306"/>
    </source>
</evidence>
<keyword evidence="7 10" id="KW-0472">Membrane</keyword>
<keyword evidence="9 10" id="KW-0961">Cell wall biogenesis/degradation</keyword>
<comment type="pathway">
    <text evidence="10">Cell wall biogenesis; peptidoglycan biosynthesis.</text>
</comment>
<organism evidence="13 14">
    <name type="scientific">Simkania negevensis (strain ATCC VR-1471 / DSM 27360 / Z)</name>
    <dbReference type="NCBI Taxonomy" id="331113"/>
    <lineage>
        <taxon>Bacteria</taxon>
        <taxon>Pseudomonadati</taxon>
        <taxon>Chlamydiota</taxon>
        <taxon>Chlamydiia</taxon>
        <taxon>Parachlamydiales</taxon>
        <taxon>Simkaniaceae</taxon>
        <taxon>Simkania</taxon>
    </lineage>
</organism>
<dbReference type="NCBIfam" id="TIGR01133">
    <property type="entry name" value="murG"/>
    <property type="match status" value="1"/>
</dbReference>
<evidence type="ECO:0000256" key="2">
    <source>
        <dbReference type="ARBA" id="ARBA00022618"/>
    </source>
</evidence>
<dbReference type="AlphaFoldDB" id="F8L9R0"/>
<dbReference type="STRING" id="331113.SNE_A17250"/>
<dbReference type="PANTHER" id="PTHR21015:SF22">
    <property type="entry name" value="GLYCOSYLTRANSFERASE"/>
    <property type="match status" value="1"/>
</dbReference>
<evidence type="ECO:0000313" key="14">
    <source>
        <dbReference type="Proteomes" id="UP000000496"/>
    </source>
</evidence>
<dbReference type="SUPFAM" id="SSF53756">
    <property type="entry name" value="UDP-Glycosyltransferase/glycogen phosphorylase"/>
    <property type="match status" value="1"/>
</dbReference>
<dbReference type="Pfam" id="PF03033">
    <property type="entry name" value="Glyco_transf_28"/>
    <property type="match status" value="1"/>
</dbReference>
<dbReference type="PANTHER" id="PTHR21015">
    <property type="entry name" value="UDP-N-ACETYLGLUCOSAMINE--N-ACETYLMURAMYL-(PENTAPEPTIDE) PYROPHOSPHORYL-UNDECAPRENOL N-ACETYLGLUCOSAMINE TRANSFERASE 1"/>
    <property type="match status" value="1"/>
</dbReference>
<feature type="binding site" evidence="10">
    <location>
        <position position="301"/>
    </location>
    <ligand>
        <name>UDP-N-acetyl-alpha-D-glucosamine</name>
        <dbReference type="ChEBI" id="CHEBI:57705"/>
    </ligand>
</feature>
<feature type="binding site" evidence="10">
    <location>
        <begin position="17"/>
        <end position="19"/>
    </location>
    <ligand>
        <name>UDP-N-acetyl-alpha-D-glucosamine</name>
        <dbReference type="ChEBI" id="CHEBI:57705"/>
    </ligand>
</feature>
<evidence type="ECO:0000256" key="1">
    <source>
        <dbReference type="ARBA" id="ARBA00022475"/>
    </source>
</evidence>
<proteinExistence type="inferred from homology"/>
<reference evidence="13 14" key="1">
    <citation type="journal article" date="2011" name="Mol. Biol. Evol.">
        <title>Unity in variety--the pan-genome of the Chlamydiae.</title>
        <authorList>
            <person name="Collingro A."/>
            <person name="Tischler P."/>
            <person name="Weinmaier T."/>
            <person name="Penz T."/>
            <person name="Heinz E."/>
            <person name="Brunham R.C."/>
            <person name="Read T.D."/>
            <person name="Bavoil P.M."/>
            <person name="Sachse K."/>
            <person name="Kahane S."/>
            <person name="Friedman M.G."/>
            <person name="Rattei T."/>
            <person name="Myers G.S."/>
            <person name="Horn M."/>
        </authorList>
    </citation>
    <scope>NUCLEOTIDE SEQUENCE [LARGE SCALE GENOMIC DNA]</scope>
    <source>
        <strain evidence="14">ATCC VR-1471 / Z</strain>
    </source>
</reference>
<dbReference type="GO" id="GO:0050511">
    <property type="term" value="F:undecaprenyldiphospho-muramoylpentapeptide beta-N-acetylglucosaminyltransferase activity"/>
    <property type="evidence" value="ECO:0007669"/>
    <property type="project" value="UniProtKB-UniRule"/>
</dbReference>
<dbReference type="EC" id="2.4.1.227" evidence="10"/>
<name>F8L9R0_SIMNZ</name>
<evidence type="ECO:0000256" key="9">
    <source>
        <dbReference type="ARBA" id="ARBA00023316"/>
    </source>
</evidence>
<keyword evidence="14" id="KW-1185">Reference proteome</keyword>
<protein>
    <recommendedName>
        <fullName evidence="10">UDP-N-acetylglucosamine--N-acetylmuramyl-(pentapeptide) pyrophosphoryl-undecaprenol N-acetylglucosamine transferase</fullName>
        <ecNumber evidence="10">2.4.1.227</ecNumber>
    </recommendedName>
    <alternativeName>
        <fullName evidence="10">Undecaprenyl-PP-MurNAc-pentapeptide-UDPGlcNAc GlcNAc transferase</fullName>
    </alternativeName>
</protein>
<dbReference type="Pfam" id="PF04101">
    <property type="entry name" value="Glyco_tran_28_C"/>
    <property type="match status" value="1"/>
</dbReference>
<keyword evidence="2 10" id="KW-0132">Cell division</keyword>
<feature type="domain" description="Glycosyl transferase family 28 C-terminal" evidence="12">
    <location>
        <begin position="194"/>
        <end position="356"/>
    </location>
</feature>
<evidence type="ECO:0000256" key="3">
    <source>
        <dbReference type="ARBA" id="ARBA00022676"/>
    </source>
</evidence>
<dbReference type="RefSeq" id="WP_013944068.1">
    <property type="nucleotide sequence ID" value="NC_015713.1"/>
</dbReference>
<evidence type="ECO:0000259" key="11">
    <source>
        <dbReference type="Pfam" id="PF03033"/>
    </source>
</evidence>
<comment type="similarity">
    <text evidence="10">Belongs to the glycosyltransferase 28 family. MurG subfamily.</text>
</comment>
<keyword evidence="1 10" id="KW-1003">Cell membrane</keyword>
<dbReference type="EMBL" id="FR872582">
    <property type="protein sequence ID" value="CCB89602.1"/>
    <property type="molecule type" value="Genomic_DNA"/>
</dbReference>
<evidence type="ECO:0000256" key="4">
    <source>
        <dbReference type="ARBA" id="ARBA00022679"/>
    </source>
</evidence>
<dbReference type="UniPathway" id="UPA00219"/>
<dbReference type="eggNOG" id="COG0707">
    <property type="taxonomic scope" value="Bacteria"/>
</dbReference>
<dbReference type="HAMAP" id="MF_00033">
    <property type="entry name" value="MurG"/>
    <property type="match status" value="1"/>
</dbReference>
<dbReference type="GO" id="GO:0008360">
    <property type="term" value="P:regulation of cell shape"/>
    <property type="evidence" value="ECO:0007669"/>
    <property type="project" value="UniProtKB-KW"/>
</dbReference>
<keyword evidence="6 10" id="KW-0573">Peptidoglycan synthesis</keyword>
<evidence type="ECO:0000256" key="6">
    <source>
        <dbReference type="ARBA" id="ARBA00022984"/>
    </source>
</evidence>
<accession>F8L9R0</accession>
<evidence type="ECO:0000256" key="5">
    <source>
        <dbReference type="ARBA" id="ARBA00022960"/>
    </source>
</evidence>
<dbReference type="InterPro" id="IPR006009">
    <property type="entry name" value="GlcNAc_MurG"/>
</dbReference>
<dbReference type="InterPro" id="IPR004276">
    <property type="entry name" value="GlycoTrans_28_N"/>
</dbReference>
<dbReference type="GO" id="GO:0005886">
    <property type="term" value="C:plasma membrane"/>
    <property type="evidence" value="ECO:0007669"/>
    <property type="project" value="UniProtKB-SubCell"/>
</dbReference>
<dbReference type="KEGG" id="sng:SNE_A17250"/>
<dbReference type="GO" id="GO:0009252">
    <property type="term" value="P:peptidoglycan biosynthetic process"/>
    <property type="evidence" value="ECO:0007669"/>
    <property type="project" value="UniProtKB-UniRule"/>
</dbReference>
<evidence type="ECO:0000256" key="10">
    <source>
        <dbReference type="HAMAP-Rule" id="MF_00033"/>
    </source>
</evidence>
<dbReference type="Proteomes" id="UP000000496">
    <property type="component" value="Chromosome gsn.131"/>
</dbReference>
<evidence type="ECO:0000256" key="7">
    <source>
        <dbReference type="ARBA" id="ARBA00023136"/>
    </source>
</evidence>
<dbReference type="GO" id="GO:0051301">
    <property type="term" value="P:cell division"/>
    <property type="evidence" value="ECO:0007669"/>
    <property type="project" value="UniProtKB-KW"/>
</dbReference>
<feature type="domain" description="Glycosyltransferase family 28 N-terminal" evidence="11">
    <location>
        <begin position="10"/>
        <end position="146"/>
    </location>
</feature>
<dbReference type="HOGENOM" id="CLU_037404_2_1_0"/>
<keyword evidence="5 10" id="KW-0133">Cell shape</keyword>
<dbReference type="GO" id="GO:0051991">
    <property type="term" value="F:UDP-N-acetyl-D-glucosamine:N-acetylmuramoyl-L-alanyl-D-glutamyl-meso-2,6-diaminopimelyl-D-alanyl-D-alanine-diphosphoundecaprenol 4-beta-N-acetylglucosaminlytransferase activity"/>
    <property type="evidence" value="ECO:0007669"/>
    <property type="project" value="RHEA"/>
</dbReference>
<gene>
    <name evidence="10 13" type="primary">murG</name>
    <name evidence="13" type="ordered locus">SNE_A17250</name>
</gene>
<sequence length="372" mass="41846">MQKGRQLHKIVIAAGGTGGHLFPAQALALDLIQREPELEAVFMSPGLKNNPYFQKGHFPYREIASATPYKKDPIKLLKAFWHLIKGTLQSLHHLGKIKPQVVIGFGSFHSFPILLAAKLRRVPIILFESNAVPGKVNRLCSRWAKFTAIHFKRAAKYLKGKTICVRMPLLKKNHGITPEKAREYYQLDKDKLTFLIFGGSQGAQAINRFFCASLEKLLAKNFNFQVVHIVGNPERAEKLREVYSKYNIPASVKPFEDKMDFAWSAADLSISRAGAATLAEQIEFTIPGILIPYPHATENHQGKNASFVAEEIKGGVKLPEGELSSDRLVSIIEDLLESQREKLNSMKKSLQDFKEAENKEDFCSVIFDFVNK</sequence>
<evidence type="ECO:0000313" key="13">
    <source>
        <dbReference type="EMBL" id="CCB89602.1"/>
    </source>
</evidence>
<keyword evidence="3 10" id="KW-0328">Glycosyltransferase</keyword>